<protein>
    <submittedName>
        <fullName evidence="1">Uncharacterized protein</fullName>
    </submittedName>
</protein>
<gene>
    <name evidence="1" type="ORF">LH0164</name>
</gene>
<reference evidence="1" key="1">
    <citation type="journal article" date="2003" name="Infect. Immun.">
        <title>Transfer region of pO113 from enterohemorrhagic Escherichia coli: similarity with R64 and identification of a novel plasmid-encoded autotransporter, EpeA.</title>
        <authorList>
            <person name="Leyton D.L."/>
            <person name="Sloan J."/>
            <person name="Hill R.E."/>
            <person name="Doughty S."/>
            <person name="Hartland E.L."/>
        </authorList>
    </citation>
    <scope>NUCLEOTIDE SEQUENCE</scope>
    <source>
        <strain evidence="1">EH41</strain>
        <plasmid evidence="1">pO113</plasmid>
    </source>
</reference>
<sequence>MDFTNTFCIMDIFSVPGSFRQYVVHMEHSGQCGAELINMVFPENGTVMHTAQGDHFHIVTMCPQPLFCDGCVIGVKPCAGCTVRQKPDFPCLGGRRRLSAIIHRGYLILWAECCSESAC</sequence>
<name>Q3ZTY9_ECOLX</name>
<proteinExistence type="predicted"/>
<keyword evidence="1" id="KW-0614">Plasmid</keyword>
<evidence type="ECO:0000313" key="1">
    <source>
        <dbReference type="EMBL" id="AAZ76512.1"/>
    </source>
</evidence>
<dbReference type="EMBL" id="AY258503">
    <property type="protein sequence ID" value="AAZ76512.1"/>
    <property type="molecule type" value="Genomic_DNA"/>
</dbReference>
<reference evidence="1" key="2">
    <citation type="submission" date="2004-08" db="EMBL/GenBank/DDBJ databases">
        <authorList>
            <person name="Sloan J."/>
            <person name="Bulach D.M."/>
            <person name="Hartland E.L."/>
        </authorList>
    </citation>
    <scope>NUCLEOTIDE SEQUENCE</scope>
    <source>
        <strain evidence="1">EH41</strain>
        <plasmid evidence="1">pO113</plasmid>
    </source>
</reference>
<dbReference type="AlphaFoldDB" id="Q3ZTY9"/>
<accession>Q3ZTY9</accession>
<organism evidence="1">
    <name type="scientific">Escherichia coli</name>
    <dbReference type="NCBI Taxonomy" id="562"/>
    <lineage>
        <taxon>Bacteria</taxon>
        <taxon>Pseudomonadati</taxon>
        <taxon>Pseudomonadota</taxon>
        <taxon>Gammaproteobacteria</taxon>
        <taxon>Enterobacterales</taxon>
        <taxon>Enterobacteriaceae</taxon>
        <taxon>Escherichia</taxon>
    </lineage>
</organism>
<geneLocation type="plasmid" evidence="1">
    <name>pO113</name>
</geneLocation>